<dbReference type="CDD" id="cd00085">
    <property type="entry name" value="HNHc"/>
    <property type="match status" value="1"/>
</dbReference>
<keyword evidence="5" id="KW-1185">Reference proteome</keyword>
<dbReference type="RefSeq" id="WP_147471671.1">
    <property type="nucleotide sequence ID" value="NZ_RFFH01000011.1"/>
</dbReference>
<evidence type="ECO:0000313" key="4">
    <source>
        <dbReference type="EMBL" id="RMI30034.1"/>
    </source>
</evidence>
<dbReference type="GO" id="GO:0003676">
    <property type="term" value="F:nucleic acid binding"/>
    <property type="evidence" value="ECO:0007669"/>
    <property type="project" value="InterPro"/>
</dbReference>
<dbReference type="EMBL" id="RFFH01000011">
    <property type="protein sequence ID" value="RMI30034.1"/>
    <property type="molecule type" value="Genomic_DNA"/>
</dbReference>
<sequence length="365" mass="39433">KIGDRLIAYLDPDGTLSSDTDRNRRRGITIGKQGTDGLSPISGLITPQLRAFLDPLLGKYSRPGVANPDDAASSFTDPDTVDPETLRAAAERDDRTAPQRTHDAIRALLEWGIVTDRLGSHRGLPVTCILTINVEDVENETGVATTATGGTVPIKDALALAERSRPFLAVFDHSGLPLHMGRTKRLASPAQRLALTASLRGCTRPGCDAPASMCAVHHVSEWADGGSTDIENLVLACDHCHARVDGTEQGWRTVTLGPETRYPGRVGWIAPPAWDPAQTPRVNHRHHPDRLLAEILCRQRSPVGSLRLRTPADGGAPTPSIAPPPRPQPARALHRHLFCATRSATPRGMLYRGGDDAREFCSAHR</sequence>
<reference evidence="4 5" key="1">
    <citation type="submission" date="2018-10" db="EMBL/GenBank/DDBJ databases">
        <title>Isolation from cow dung.</title>
        <authorList>
            <person name="Ling L."/>
        </authorList>
    </citation>
    <scope>NUCLEOTIDE SEQUENCE [LARGE SCALE GENOMIC DNA]</scope>
    <source>
        <strain evidence="4 5">NEAU-LL90</strain>
    </source>
</reference>
<gene>
    <name evidence="4" type="ORF">EBN03_22585</name>
</gene>
<dbReference type="OrthoDB" id="3513062at2"/>
<dbReference type="InterPro" id="IPR003870">
    <property type="entry name" value="DUF222"/>
</dbReference>
<accession>A0A3M2KY98</accession>
<evidence type="ECO:0000256" key="1">
    <source>
        <dbReference type="ARBA" id="ARBA00023450"/>
    </source>
</evidence>
<keyword evidence="4" id="KW-0378">Hydrolase</keyword>
<keyword evidence="4" id="KW-0255">Endonuclease</keyword>
<feature type="non-terminal residue" evidence="4">
    <location>
        <position position="1"/>
    </location>
</feature>
<dbReference type="Proteomes" id="UP000279275">
    <property type="component" value="Unassembled WGS sequence"/>
</dbReference>
<name>A0A3M2KY98_9NOCA</name>
<comment type="similarity">
    <text evidence="1">Belongs to the Rv1128c/1148c/1588c/1702c/1945/3466 family.</text>
</comment>
<dbReference type="Pfam" id="PF01844">
    <property type="entry name" value="HNH"/>
    <property type="match status" value="1"/>
</dbReference>
<dbReference type="InterPro" id="IPR002711">
    <property type="entry name" value="HNH"/>
</dbReference>
<evidence type="ECO:0000259" key="3">
    <source>
        <dbReference type="SMART" id="SM00507"/>
    </source>
</evidence>
<dbReference type="GO" id="GO:0008270">
    <property type="term" value="F:zinc ion binding"/>
    <property type="evidence" value="ECO:0007669"/>
    <property type="project" value="InterPro"/>
</dbReference>
<feature type="region of interest" description="Disordered" evidence="2">
    <location>
        <begin position="13"/>
        <end position="41"/>
    </location>
</feature>
<evidence type="ECO:0000313" key="5">
    <source>
        <dbReference type="Proteomes" id="UP000279275"/>
    </source>
</evidence>
<evidence type="ECO:0000256" key="2">
    <source>
        <dbReference type="SAM" id="MobiDB-lite"/>
    </source>
</evidence>
<dbReference type="GO" id="GO:0004519">
    <property type="term" value="F:endonuclease activity"/>
    <property type="evidence" value="ECO:0007669"/>
    <property type="project" value="UniProtKB-KW"/>
</dbReference>
<feature type="domain" description="HNH nuclease" evidence="3">
    <location>
        <begin position="190"/>
        <end position="242"/>
    </location>
</feature>
<dbReference type="Gene3D" id="1.10.30.50">
    <property type="match status" value="1"/>
</dbReference>
<proteinExistence type="inferred from homology"/>
<protein>
    <submittedName>
        <fullName evidence="4">HNH endonuclease</fullName>
    </submittedName>
</protein>
<dbReference type="SMART" id="SM00507">
    <property type="entry name" value="HNHc"/>
    <property type="match status" value="1"/>
</dbReference>
<dbReference type="Pfam" id="PF02720">
    <property type="entry name" value="DUF222"/>
    <property type="match status" value="1"/>
</dbReference>
<feature type="region of interest" description="Disordered" evidence="2">
    <location>
        <begin position="306"/>
        <end position="330"/>
    </location>
</feature>
<organism evidence="4 5">
    <name type="scientific">Nocardia stercoris</name>
    <dbReference type="NCBI Taxonomy" id="2483361"/>
    <lineage>
        <taxon>Bacteria</taxon>
        <taxon>Bacillati</taxon>
        <taxon>Actinomycetota</taxon>
        <taxon>Actinomycetes</taxon>
        <taxon>Mycobacteriales</taxon>
        <taxon>Nocardiaceae</taxon>
        <taxon>Nocardia</taxon>
    </lineage>
</organism>
<keyword evidence="4" id="KW-0540">Nuclease</keyword>
<comment type="caution">
    <text evidence="4">The sequence shown here is derived from an EMBL/GenBank/DDBJ whole genome shotgun (WGS) entry which is preliminary data.</text>
</comment>
<dbReference type="AlphaFoldDB" id="A0A3M2KY98"/>
<dbReference type="InterPro" id="IPR003615">
    <property type="entry name" value="HNH_nuc"/>
</dbReference>